<dbReference type="GeneID" id="20715051"/>
<feature type="region of interest" description="Disordered" evidence="1">
    <location>
        <begin position="1"/>
        <end position="84"/>
    </location>
</feature>
<dbReference type="AlphaFoldDB" id="J4C3M3"/>
<keyword evidence="3" id="KW-1185">Reference proteome</keyword>
<feature type="compositionally biased region" description="Basic and acidic residues" evidence="1">
    <location>
        <begin position="10"/>
        <end position="22"/>
    </location>
</feature>
<evidence type="ECO:0000313" key="2">
    <source>
        <dbReference type="EMBL" id="BAM40691.1"/>
    </source>
</evidence>
<name>J4C3M3_THEOR</name>
<dbReference type="EMBL" id="AP011947">
    <property type="protein sequence ID" value="BAM40691.1"/>
    <property type="molecule type" value="Genomic_DNA"/>
</dbReference>
<gene>
    <name evidence="2" type="ORF">TOT_020000945</name>
</gene>
<dbReference type="RefSeq" id="XP_009690992.1">
    <property type="nucleotide sequence ID" value="XM_009692697.1"/>
</dbReference>
<protein>
    <submittedName>
        <fullName evidence="2">Uncharacterized protein</fullName>
    </submittedName>
</protein>
<dbReference type="Proteomes" id="UP000003786">
    <property type="component" value="Chromosome 2"/>
</dbReference>
<proteinExistence type="predicted"/>
<feature type="compositionally biased region" description="Basic and acidic residues" evidence="1">
    <location>
        <begin position="46"/>
        <end position="63"/>
    </location>
</feature>
<accession>J4C3M3</accession>
<evidence type="ECO:0000313" key="3">
    <source>
        <dbReference type="Proteomes" id="UP000003786"/>
    </source>
</evidence>
<evidence type="ECO:0000256" key="1">
    <source>
        <dbReference type="SAM" id="MobiDB-lite"/>
    </source>
</evidence>
<dbReference type="VEuPathDB" id="PiroplasmaDB:TOT_020000945"/>
<sequence>MSTNWSEEEKEGKLMENRRRADLGINLPQRKWTPQNSEAHILGTPRDMRAKGRKQISEEGPKERSRKIPKSTSHPEGTSREIIGMPVLILKSLRKGKTNLNETKEGFASRSTEADPKYRIYYNTVVP</sequence>
<organism evidence="2 3">
    <name type="scientific">Theileria orientalis strain Shintoku</name>
    <dbReference type="NCBI Taxonomy" id="869250"/>
    <lineage>
        <taxon>Eukaryota</taxon>
        <taxon>Sar</taxon>
        <taxon>Alveolata</taxon>
        <taxon>Apicomplexa</taxon>
        <taxon>Aconoidasida</taxon>
        <taxon>Piroplasmida</taxon>
        <taxon>Theileriidae</taxon>
        <taxon>Theileria</taxon>
    </lineage>
</organism>
<reference evidence="2 3" key="1">
    <citation type="journal article" date="2012" name="MBio">
        <title>Comparative genome analysis of three eukaryotic parasites with differing abilities to transform leukocytes reveals key mediators of Theileria-induced leukocyte transformation.</title>
        <authorList>
            <person name="Hayashida K."/>
            <person name="Hara Y."/>
            <person name="Abe T."/>
            <person name="Yamasaki C."/>
            <person name="Toyoda A."/>
            <person name="Kosuge T."/>
            <person name="Suzuki Y."/>
            <person name="Sato Y."/>
            <person name="Kawashima S."/>
            <person name="Katayama T."/>
            <person name="Wakaguri H."/>
            <person name="Inoue N."/>
            <person name="Homma K."/>
            <person name="Tada-Umezaki M."/>
            <person name="Yagi Y."/>
            <person name="Fujii Y."/>
            <person name="Habara T."/>
            <person name="Kanehisa M."/>
            <person name="Watanabe H."/>
            <person name="Ito K."/>
            <person name="Gojobori T."/>
            <person name="Sugawara H."/>
            <person name="Imanishi T."/>
            <person name="Weir W."/>
            <person name="Gardner M."/>
            <person name="Pain A."/>
            <person name="Shiels B."/>
            <person name="Hattori M."/>
            <person name="Nene V."/>
            <person name="Sugimoto C."/>
        </authorList>
    </citation>
    <scope>NUCLEOTIDE SEQUENCE [LARGE SCALE GENOMIC DNA]</scope>
    <source>
        <strain evidence="2 3">Shintoku</strain>
    </source>
</reference>
<dbReference type="KEGG" id="tot:TOT_020000945"/>
<dbReference type="OrthoDB" id="10504591at2759"/>